<dbReference type="EMBL" id="CAJVQC010038544">
    <property type="protein sequence ID" value="CAG8766461.1"/>
    <property type="molecule type" value="Genomic_DNA"/>
</dbReference>
<dbReference type="Proteomes" id="UP000789920">
    <property type="component" value="Unassembled WGS sequence"/>
</dbReference>
<proteinExistence type="predicted"/>
<organism evidence="1 2">
    <name type="scientific">Racocetra persica</name>
    <dbReference type="NCBI Taxonomy" id="160502"/>
    <lineage>
        <taxon>Eukaryota</taxon>
        <taxon>Fungi</taxon>
        <taxon>Fungi incertae sedis</taxon>
        <taxon>Mucoromycota</taxon>
        <taxon>Glomeromycotina</taxon>
        <taxon>Glomeromycetes</taxon>
        <taxon>Diversisporales</taxon>
        <taxon>Gigasporaceae</taxon>
        <taxon>Racocetra</taxon>
    </lineage>
</organism>
<comment type="caution">
    <text evidence="1">The sequence shown here is derived from an EMBL/GenBank/DDBJ whole genome shotgun (WGS) entry which is preliminary data.</text>
</comment>
<keyword evidence="2" id="KW-1185">Reference proteome</keyword>
<evidence type="ECO:0000313" key="1">
    <source>
        <dbReference type="EMBL" id="CAG8766461.1"/>
    </source>
</evidence>
<accession>A0ACA9QW40</accession>
<protein>
    <submittedName>
        <fullName evidence="1">29248_t:CDS:1</fullName>
    </submittedName>
</protein>
<feature type="non-terminal residue" evidence="1">
    <location>
        <position position="1"/>
    </location>
</feature>
<sequence>LEKLNQYRKIIESDDDNEIIPITRKVIQLFFYRFKAHPIVPTHKFYNNGEEINPLFMESAGTKSKDMKKLEVEICYFPVIAILDSIDNNSDNVFSKALIIPKSKSNNTLLETSNVSSSE</sequence>
<reference evidence="1" key="1">
    <citation type="submission" date="2021-06" db="EMBL/GenBank/DDBJ databases">
        <authorList>
            <person name="Kallberg Y."/>
            <person name="Tangrot J."/>
            <person name="Rosling A."/>
        </authorList>
    </citation>
    <scope>NUCLEOTIDE SEQUENCE</scope>
    <source>
        <strain evidence="1">MA461A</strain>
    </source>
</reference>
<name>A0ACA9QW40_9GLOM</name>
<gene>
    <name evidence="1" type="ORF">RPERSI_LOCUS15860</name>
</gene>
<evidence type="ECO:0000313" key="2">
    <source>
        <dbReference type="Proteomes" id="UP000789920"/>
    </source>
</evidence>